<dbReference type="PANTHER" id="PTHR42873">
    <property type="entry name" value="RIBOSOMAL RNA LARGE SUBUNIT METHYLTRANSFERASE"/>
    <property type="match status" value="1"/>
</dbReference>
<feature type="domain" description="PUA" evidence="9">
    <location>
        <begin position="2"/>
        <end position="87"/>
    </location>
</feature>
<dbReference type="GO" id="GO:0032259">
    <property type="term" value="P:methylation"/>
    <property type="evidence" value="ECO:0007669"/>
    <property type="project" value="UniProtKB-KW"/>
</dbReference>
<dbReference type="Gene3D" id="2.30.130.10">
    <property type="entry name" value="PUA domain"/>
    <property type="match status" value="1"/>
</dbReference>
<evidence type="ECO:0000256" key="1">
    <source>
        <dbReference type="ARBA" id="ARBA00004496"/>
    </source>
</evidence>
<dbReference type="SMART" id="SM00359">
    <property type="entry name" value="PUA"/>
    <property type="match status" value="1"/>
</dbReference>
<evidence type="ECO:0000259" key="9">
    <source>
        <dbReference type="SMART" id="SM00359"/>
    </source>
</evidence>
<proteinExistence type="inferred from homology"/>
<keyword evidence="5 10" id="KW-0808">Transferase</keyword>
<keyword evidence="3" id="KW-0698">rRNA processing</keyword>
<dbReference type="Pfam" id="PF10672">
    <property type="entry name" value="Methyltrans_SAM"/>
    <property type="match status" value="1"/>
</dbReference>
<dbReference type="InterPro" id="IPR036974">
    <property type="entry name" value="PUA_sf"/>
</dbReference>
<dbReference type="RefSeq" id="WP_155315996.1">
    <property type="nucleotide sequence ID" value="NZ_AP021874.1"/>
</dbReference>
<dbReference type="GO" id="GO:0008168">
    <property type="term" value="F:methyltransferase activity"/>
    <property type="evidence" value="ECO:0007669"/>
    <property type="project" value="UniProtKB-KW"/>
</dbReference>
<dbReference type="InterPro" id="IPR019614">
    <property type="entry name" value="SAM-dep_methyl-trfase"/>
</dbReference>
<dbReference type="PROSITE" id="PS50890">
    <property type="entry name" value="PUA"/>
    <property type="match status" value="1"/>
</dbReference>
<dbReference type="CDD" id="cd21153">
    <property type="entry name" value="PUA_RlmI"/>
    <property type="match status" value="1"/>
</dbReference>
<dbReference type="InterPro" id="IPR041532">
    <property type="entry name" value="RlmI-like_PUA"/>
</dbReference>
<dbReference type="SUPFAM" id="SSF53335">
    <property type="entry name" value="S-adenosyl-L-methionine-dependent methyltransferases"/>
    <property type="match status" value="1"/>
</dbReference>
<keyword evidence="4 10" id="KW-0489">Methyltransferase</keyword>
<dbReference type="Gene3D" id="3.30.750.80">
    <property type="entry name" value="RNA methyltransferase domain (HRMD) like"/>
    <property type="match status" value="1"/>
</dbReference>
<dbReference type="EMBL" id="AP021874">
    <property type="protein sequence ID" value="BBO67771.1"/>
    <property type="molecule type" value="Genomic_DNA"/>
</dbReference>
<reference evidence="10 11" key="1">
    <citation type="submission" date="2019-11" db="EMBL/GenBank/DDBJ databases">
        <title>Comparative genomics of hydrocarbon-degrading Desulfosarcina strains.</title>
        <authorList>
            <person name="Watanabe M."/>
            <person name="Kojima H."/>
            <person name="Fukui M."/>
        </authorList>
    </citation>
    <scope>NUCLEOTIDE SEQUENCE [LARGE SCALE GENOMIC DNA]</scope>
    <source>
        <strain evidence="10 11">PL12</strain>
    </source>
</reference>
<organism evidence="10 11">
    <name type="scientific">Desulfosarcina alkanivorans</name>
    <dbReference type="NCBI Taxonomy" id="571177"/>
    <lineage>
        <taxon>Bacteria</taxon>
        <taxon>Pseudomonadati</taxon>
        <taxon>Thermodesulfobacteriota</taxon>
        <taxon>Desulfobacteria</taxon>
        <taxon>Desulfobacterales</taxon>
        <taxon>Desulfosarcinaceae</taxon>
        <taxon>Desulfosarcina</taxon>
    </lineage>
</organism>
<evidence type="ECO:0000256" key="8">
    <source>
        <dbReference type="ARBA" id="ARBA00038091"/>
    </source>
</evidence>
<dbReference type="GO" id="GO:0005737">
    <property type="term" value="C:cytoplasm"/>
    <property type="evidence" value="ECO:0007669"/>
    <property type="project" value="UniProtKB-SubCell"/>
</dbReference>
<name>A0A5K7YLQ6_9BACT</name>
<protein>
    <submittedName>
        <fullName evidence="10">Ribosomal RNA large subunit methyltransferase I</fullName>
    </submittedName>
</protein>
<dbReference type="SUPFAM" id="SSF88697">
    <property type="entry name" value="PUA domain-like"/>
    <property type="match status" value="1"/>
</dbReference>
<dbReference type="KEGG" id="dalk:DSCA_17010"/>
<dbReference type="OrthoDB" id="9805492at2"/>
<dbReference type="CDD" id="cd02440">
    <property type="entry name" value="AdoMet_MTases"/>
    <property type="match status" value="1"/>
</dbReference>
<dbReference type="InterPro" id="IPR029063">
    <property type="entry name" value="SAM-dependent_MTases_sf"/>
</dbReference>
<comment type="similarity">
    <text evidence="8">Belongs to the methyltransferase superfamily. RlmI family.</text>
</comment>
<keyword evidence="11" id="KW-1185">Reference proteome</keyword>
<dbReference type="InterPro" id="IPR002478">
    <property type="entry name" value="PUA"/>
</dbReference>
<keyword evidence="7" id="KW-0694">RNA-binding</keyword>
<keyword evidence="2" id="KW-0963">Cytoplasm</keyword>
<dbReference type="GO" id="GO:0003723">
    <property type="term" value="F:RNA binding"/>
    <property type="evidence" value="ECO:0007669"/>
    <property type="project" value="UniProtKB-KW"/>
</dbReference>
<dbReference type="PANTHER" id="PTHR42873:SF1">
    <property type="entry name" value="S-ADENOSYLMETHIONINE-DEPENDENT METHYLTRANSFERASE DOMAIN-CONTAINING PROTEIN"/>
    <property type="match status" value="1"/>
</dbReference>
<evidence type="ECO:0000256" key="4">
    <source>
        <dbReference type="ARBA" id="ARBA00022603"/>
    </source>
</evidence>
<sequence>MPSVILKPKREKSLLNHHPWVFSGAIARMDEAPGPGGTVDVLAADGRWLARGAYSPRSQIRVRVWSFDHAEAIDEDFFKRRLQQALGLRRRILAGTDTNACRLVAGEADALPGLIVDRYDRWVVCQFLSAGSERWKAAIVDGLEDLIPDLSGIYERSDAEVRKKEGLALATGCLRGAEPPDGVDIRENGCRYRVDVKGGHKTGFYLDQRDNRACLAAYARDADMLNCFAYTGGFAVAALLAGAAHVVNVDASSSALELARINIELNGLGEDKTSFETGDVFARLRHHHNQGRTFDLIVLDPPKFATSKGDLMRASRGYKDINRLAFHLLRPGGTLFTFSCSGMMGRDLFQKIVADAALDAGRQAVILQWLNQSPDHPTALNVPEGSYLKGLVCRVC</sequence>
<dbReference type="Pfam" id="PF17785">
    <property type="entry name" value="PUA_3"/>
    <property type="match status" value="1"/>
</dbReference>
<evidence type="ECO:0000256" key="6">
    <source>
        <dbReference type="ARBA" id="ARBA00022691"/>
    </source>
</evidence>
<gene>
    <name evidence="10" type="primary">rlmI</name>
    <name evidence="10" type="ORF">DSCA_17010</name>
</gene>
<evidence type="ECO:0000256" key="5">
    <source>
        <dbReference type="ARBA" id="ARBA00022679"/>
    </source>
</evidence>
<dbReference type="Gene3D" id="3.40.50.150">
    <property type="entry name" value="Vaccinia Virus protein VP39"/>
    <property type="match status" value="1"/>
</dbReference>
<keyword evidence="6" id="KW-0949">S-adenosyl-L-methionine</keyword>
<accession>A0A5K7YLQ6</accession>
<dbReference type="InterPro" id="IPR015947">
    <property type="entry name" value="PUA-like_sf"/>
</dbReference>
<evidence type="ECO:0000256" key="7">
    <source>
        <dbReference type="ARBA" id="ARBA00022884"/>
    </source>
</evidence>
<comment type="subcellular location">
    <subcellularLocation>
        <location evidence="1">Cytoplasm</location>
    </subcellularLocation>
</comment>
<evidence type="ECO:0000256" key="3">
    <source>
        <dbReference type="ARBA" id="ARBA00022552"/>
    </source>
</evidence>
<dbReference type="Proteomes" id="UP000427906">
    <property type="component" value="Chromosome"/>
</dbReference>
<evidence type="ECO:0000256" key="2">
    <source>
        <dbReference type="ARBA" id="ARBA00022490"/>
    </source>
</evidence>
<evidence type="ECO:0000313" key="11">
    <source>
        <dbReference type="Proteomes" id="UP000427906"/>
    </source>
</evidence>
<dbReference type="GO" id="GO:0006364">
    <property type="term" value="P:rRNA processing"/>
    <property type="evidence" value="ECO:0007669"/>
    <property type="project" value="UniProtKB-KW"/>
</dbReference>
<evidence type="ECO:0000313" key="10">
    <source>
        <dbReference type="EMBL" id="BBO67771.1"/>
    </source>
</evidence>
<dbReference type="CDD" id="cd11572">
    <property type="entry name" value="RlmI_M_like"/>
    <property type="match status" value="1"/>
</dbReference>
<dbReference type="AlphaFoldDB" id="A0A5K7YLQ6"/>